<keyword evidence="2" id="KW-0732">Signal</keyword>
<evidence type="ECO:0000313" key="3">
    <source>
        <dbReference type="EMBL" id="KDR72294.1"/>
    </source>
</evidence>
<name>A0A067SX66_GALM3</name>
<feature type="chain" id="PRO_5001646237" evidence="2">
    <location>
        <begin position="18"/>
        <end position="467"/>
    </location>
</feature>
<keyword evidence="1" id="KW-0812">Transmembrane</keyword>
<evidence type="ECO:0000256" key="1">
    <source>
        <dbReference type="SAM" id="Phobius"/>
    </source>
</evidence>
<sequence length="467" mass="52493">MFLLLAILYAYQGNAQATPLHFPYQDLTLGASPLPLPSCKDTRSLWDIIWSCLVTSFACSWVSVHPNIPAPGEGRVMKGLRKFELMLWSILSPELIIMWAVRQWLGARRLEAKYSDRGWTKTHGYFIQMGGFRLYEGDISLGILSAERFGTLLEKGRINMPTITEAEIQDRSKGDGLAKALVIVQTTWFITQCIARRASGLVLTQLELITLALAALNSIMYFFWWNKPLDVQSTVPVYLLETSTNRSPSDSLTTENDESASEGESSNLFCLKTLLALYSAAEEVYISPEWRAFTKIVDYWPLLPITKVLTRMEHMAQLRSDPKVDGLERVPTFYALPIPVIGSYDWMNVMVVAGVSVVGSLFGAVHCVGWSFFFPTDGEATTWRVLSIIVAGAPLAGIWALLPHFAYRIPESPRLRNIFSDNYVFFMFIPPYVLARIGLLVEAFILLRDLPDGANDVVTWTTFIPHV</sequence>
<dbReference type="STRING" id="685588.A0A067SX66"/>
<reference evidence="4" key="1">
    <citation type="journal article" date="2014" name="Proc. Natl. Acad. Sci. U.S.A.">
        <title>Extensive sampling of basidiomycete genomes demonstrates inadequacy of the white-rot/brown-rot paradigm for wood decay fungi.</title>
        <authorList>
            <person name="Riley R."/>
            <person name="Salamov A.A."/>
            <person name="Brown D.W."/>
            <person name="Nagy L.G."/>
            <person name="Floudas D."/>
            <person name="Held B.W."/>
            <person name="Levasseur A."/>
            <person name="Lombard V."/>
            <person name="Morin E."/>
            <person name="Otillar R."/>
            <person name="Lindquist E.A."/>
            <person name="Sun H."/>
            <person name="LaButti K.M."/>
            <person name="Schmutz J."/>
            <person name="Jabbour D."/>
            <person name="Luo H."/>
            <person name="Baker S.E."/>
            <person name="Pisabarro A.G."/>
            <person name="Walton J.D."/>
            <person name="Blanchette R.A."/>
            <person name="Henrissat B."/>
            <person name="Martin F."/>
            <person name="Cullen D."/>
            <person name="Hibbett D.S."/>
            <person name="Grigoriev I.V."/>
        </authorList>
    </citation>
    <scope>NUCLEOTIDE SEQUENCE [LARGE SCALE GENOMIC DNA]</scope>
    <source>
        <strain evidence="4">CBS 339.88</strain>
    </source>
</reference>
<keyword evidence="1" id="KW-1133">Transmembrane helix</keyword>
<keyword evidence="4" id="KW-1185">Reference proteome</keyword>
<accession>A0A067SX66</accession>
<feature type="transmembrane region" description="Helical" evidence="1">
    <location>
        <begin position="385"/>
        <end position="402"/>
    </location>
</feature>
<organism evidence="3 4">
    <name type="scientific">Galerina marginata (strain CBS 339.88)</name>
    <dbReference type="NCBI Taxonomy" id="685588"/>
    <lineage>
        <taxon>Eukaryota</taxon>
        <taxon>Fungi</taxon>
        <taxon>Dikarya</taxon>
        <taxon>Basidiomycota</taxon>
        <taxon>Agaricomycotina</taxon>
        <taxon>Agaricomycetes</taxon>
        <taxon>Agaricomycetidae</taxon>
        <taxon>Agaricales</taxon>
        <taxon>Agaricineae</taxon>
        <taxon>Strophariaceae</taxon>
        <taxon>Galerina</taxon>
    </lineage>
</organism>
<gene>
    <name evidence="3" type="ORF">GALMADRAFT_74058</name>
</gene>
<feature type="transmembrane region" description="Helical" evidence="1">
    <location>
        <begin position="423"/>
        <end position="447"/>
    </location>
</feature>
<dbReference type="AlphaFoldDB" id="A0A067SX66"/>
<feature type="transmembrane region" description="Helical" evidence="1">
    <location>
        <begin position="349"/>
        <end position="373"/>
    </location>
</feature>
<evidence type="ECO:0000313" key="4">
    <source>
        <dbReference type="Proteomes" id="UP000027222"/>
    </source>
</evidence>
<dbReference type="OrthoDB" id="9451547at2759"/>
<dbReference type="EMBL" id="KL142389">
    <property type="protein sequence ID" value="KDR72294.1"/>
    <property type="molecule type" value="Genomic_DNA"/>
</dbReference>
<keyword evidence="1" id="KW-0472">Membrane</keyword>
<dbReference type="PANTHER" id="PTHR35043">
    <property type="entry name" value="TRANSCRIPTION FACTOR DOMAIN-CONTAINING PROTEIN"/>
    <property type="match status" value="1"/>
</dbReference>
<dbReference type="Proteomes" id="UP000027222">
    <property type="component" value="Unassembled WGS sequence"/>
</dbReference>
<feature type="signal peptide" evidence="2">
    <location>
        <begin position="1"/>
        <end position="17"/>
    </location>
</feature>
<proteinExistence type="predicted"/>
<evidence type="ECO:0000256" key="2">
    <source>
        <dbReference type="SAM" id="SignalP"/>
    </source>
</evidence>
<feature type="transmembrane region" description="Helical" evidence="1">
    <location>
        <begin position="206"/>
        <end position="224"/>
    </location>
</feature>
<dbReference type="HOGENOM" id="CLU_022883_6_1_1"/>
<protein>
    <submittedName>
        <fullName evidence="3">Uncharacterized protein</fullName>
    </submittedName>
</protein>
<dbReference type="PANTHER" id="PTHR35043:SF7">
    <property type="entry name" value="TRANSCRIPTION FACTOR DOMAIN-CONTAINING PROTEIN"/>
    <property type="match status" value="1"/>
</dbReference>